<dbReference type="Pfam" id="PF04075">
    <property type="entry name" value="F420H2_quin_red"/>
    <property type="match status" value="1"/>
</dbReference>
<evidence type="ECO:0000256" key="2">
    <source>
        <dbReference type="ARBA" id="ARBA00049106"/>
    </source>
</evidence>
<reference evidence="3 4" key="1">
    <citation type="journal article" date="2011" name="Stand. Genomic Sci.">
        <title>Non-contiguous finished genome sequence and contextual data of the filamentous soil bacterium Ktedonobacter racemifer type strain (SOSP1-21).</title>
        <authorList>
            <person name="Chang Y.J."/>
            <person name="Land M."/>
            <person name="Hauser L."/>
            <person name="Chertkov O."/>
            <person name="Del Rio T.G."/>
            <person name="Nolan M."/>
            <person name="Copeland A."/>
            <person name="Tice H."/>
            <person name="Cheng J.F."/>
            <person name="Lucas S."/>
            <person name="Han C."/>
            <person name="Goodwin L."/>
            <person name="Pitluck S."/>
            <person name="Ivanova N."/>
            <person name="Ovchinikova G."/>
            <person name="Pati A."/>
            <person name="Chen A."/>
            <person name="Palaniappan K."/>
            <person name="Mavromatis K."/>
            <person name="Liolios K."/>
            <person name="Brettin T."/>
            <person name="Fiebig A."/>
            <person name="Rohde M."/>
            <person name="Abt B."/>
            <person name="Goker M."/>
            <person name="Detter J.C."/>
            <person name="Woyke T."/>
            <person name="Bristow J."/>
            <person name="Eisen J.A."/>
            <person name="Markowitz V."/>
            <person name="Hugenholtz P."/>
            <person name="Kyrpides N.C."/>
            <person name="Klenk H.P."/>
            <person name="Lapidus A."/>
        </authorList>
    </citation>
    <scope>NUCLEOTIDE SEQUENCE [LARGE SCALE GENOMIC DNA]</scope>
    <source>
        <strain evidence="4">DSM 44963</strain>
    </source>
</reference>
<protein>
    <recommendedName>
        <fullName evidence="5">Nitroreductase family deazaflavin-dependent oxidoreductase</fullName>
    </recommendedName>
</protein>
<dbReference type="OrthoDB" id="162822at2"/>
<dbReference type="STRING" id="485913.Krac_9675"/>
<dbReference type="EMBL" id="ADVG01000001">
    <property type="protein sequence ID" value="EFH88253.1"/>
    <property type="molecule type" value="Genomic_DNA"/>
</dbReference>
<keyword evidence="4" id="KW-1185">Reference proteome</keyword>
<organism evidence="3 4">
    <name type="scientific">Ktedonobacter racemifer DSM 44963</name>
    <dbReference type="NCBI Taxonomy" id="485913"/>
    <lineage>
        <taxon>Bacteria</taxon>
        <taxon>Bacillati</taxon>
        <taxon>Chloroflexota</taxon>
        <taxon>Ktedonobacteria</taxon>
        <taxon>Ktedonobacterales</taxon>
        <taxon>Ktedonobacteraceae</taxon>
        <taxon>Ktedonobacter</taxon>
    </lineage>
</organism>
<dbReference type="AlphaFoldDB" id="D6TDA8"/>
<dbReference type="InterPro" id="IPR004378">
    <property type="entry name" value="F420H2_quin_Rdtase"/>
</dbReference>
<dbReference type="PANTHER" id="PTHR39428:SF1">
    <property type="entry name" value="F420H(2)-DEPENDENT QUINONE REDUCTASE RV1261C"/>
    <property type="match status" value="1"/>
</dbReference>
<dbReference type="GO" id="GO:0070967">
    <property type="term" value="F:coenzyme F420 binding"/>
    <property type="evidence" value="ECO:0007669"/>
    <property type="project" value="TreeGrafter"/>
</dbReference>
<dbReference type="Proteomes" id="UP000004508">
    <property type="component" value="Unassembled WGS sequence"/>
</dbReference>
<dbReference type="SUPFAM" id="SSF50475">
    <property type="entry name" value="FMN-binding split barrel"/>
    <property type="match status" value="1"/>
</dbReference>
<evidence type="ECO:0000256" key="1">
    <source>
        <dbReference type="ARBA" id="ARBA00008710"/>
    </source>
</evidence>
<dbReference type="NCBIfam" id="TIGR00026">
    <property type="entry name" value="hi_GC_TIGR00026"/>
    <property type="match status" value="1"/>
</dbReference>
<dbReference type="GO" id="GO:0005886">
    <property type="term" value="C:plasma membrane"/>
    <property type="evidence" value="ECO:0007669"/>
    <property type="project" value="TreeGrafter"/>
</dbReference>
<dbReference type="GO" id="GO:0016491">
    <property type="term" value="F:oxidoreductase activity"/>
    <property type="evidence" value="ECO:0007669"/>
    <property type="project" value="InterPro"/>
</dbReference>
<dbReference type="PANTHER" id="PTHR39428">
    <property type="entry name" value="F420H(2)-DEPENDENT QUINONE REDUCTASE RV1261C"/>
    <property type="match status" value="1"/>
</dbReference>
<dbReference type="InterPro" id="IPR012349">
    <property type="entry name" value="Split_barrel_FMN-bd"/>
</dbReference>
<comment type="similarity">
    <text evidence="1">Belongs to the F420H(2)-dependent quinone reductase family.</text>
</comment>
<comment type="catalytic activity">
    <reaction evidence="2">
        <text>oxidized coenzyme F420-(gamma-L-Glu)(n) + a quinol + H(+) = reduced coenzyme F420-(gamma-L-Glu)(n) + a quinone</text>
        <dbReference type="Rhea" id="RHEA:39663"/>
        <dbReference type="Rhea" id="RHEA-COMP:12939"/>
        <dbReference type="Rhea" id="RHEA-COMP:14378"/>
        <dbReference type="ChEBI" id="CHEBI:15378"/>
        <dbReference type="ChEBI" id="CHEBI:24646"/>
        <dbReference type="ChEBI" id="CHEBI:132124"/>
        <dbReference type="ChEBI" id="CHEBI:133980"/>
        <dbReference type="ChEBI" id="CHEBI:139511"/>
    </reaction>
</comment>
<dbReference type="Gene3D" id="2.30.110.10">
    <property type="entry name" value="Electron Transport, Fmn-binding Protein, Chain A"/>
    <property type="match status" value="1"/>
</dbReference>
<dbReference type="eggNOG" id="COG3945">
    <property type="taxonomic scope" value="Bacteria"/>
</dbReference>
<evidence type="ECO:0000313" key="3">
    <source>
        <dbReference type="EMBL" id="EFH88253.1"/>
    </source>
</evidence>
<comment type="caution">
    <text evidence="3">The sequence shown here is derived from an EMBL/GenBank/DDBJ whole genome shotgun (WGS) entry which is preliminary data.</text>
</comment>
<gene>
    <name evidence="3" type="ORF">Krac_9675</name>
</gene>
<accession>D6TDA8</accession>
<dbReference type="InParanoid" id="D6TDA8"/>
<name>D6TDA8_KTERA</name>
<proteinExistence type="inferred from homology"/>
<dbReference type="RefSeq" id="WP_007904106.1">
    <property type="nucleotide sequence ID" value="NZ_ADVG01000001.1"/>
</dbReference>
<sequence>MSDFNLERWNSEVKNWSSQTNAWNNQVIEEFRANRGNVGGTYEGAVLLLLTTTGARSGKRHTAPLAYLIDGERLIVAASVLGAAHHPAWYHNLVAYPTVTVELDSETFDATATVIAGEERERLWAWATKQWPLLVEHQAKTTRQIPLVALQR</sequence>
<evidence type="ECO:0000313" key="4">
    <source>
        <dbReference type="Proteomes" id="UP000004508"/>
    </source>
</evidence>
<evidence type="ECO:0008006" key="5">
    <source>
        <dbReference type="Google" id="ProtNLM"/>
    </source>
</evidence>